<evidence type="ECO:0000313" key="4">
    <source>
        <dbReference type="Proteomes" id="UP000314982"/>
    </source>
</evidence>
<proteinExistence type="predicted"/>
<feature type="domain" description="VWFA" evidence="2">
    <location>
        <begin position="30"/>
        <end position="182"/>
    </location>
</feature>
<dbReference type="SMART" id="SM00327">
    <property type="entry name" value="VWA"/>
    <property type="match status" value="1"/>
</dbReference>
<feature type="region of interest" description="Disordered" evidence="1">
    <location>
        <begin position="257"/>
        <end position="277"/>
    </location>
</feature>
<keyword evidence="4" id="KW-1185">Reference proteome</keyword>
<dbReference type="SUPFAM" id="SSF53300">
    <property type="entry name" value="vWA-like"/>
    <property type="match status" value="1"/>
</dbReference>
<sequence length="304" mass="34024">MLRLLPLRTTEKARLSEGKGVKMSRSAKTALVLCLDVGFSMSNSTPGQESPFQQAKKVIQKFVQRQVFAENKDELGLVLFGSDNTENNLAKDGQYQNISVHRHLMIPNFELLEEIQNAVHPGSQQADWLDALVVCMDLLQNETLGKKYERLNIVLLTDLNTPSSPDQLDIIIGNLKRAGITLQFLCVYIYICYSTVETSNGLSYIMEALSASTLALHLKWRPISYNAVLLARLWRFGTQPWRDSKLTPNLCSSSLPFPVDGGGSNPPHGGKGLSREQQQGLEMTKQVMMSLDEEDGLEEVYTFR</sequence>
<dbReference type="GO" id="GO:0043564">
    <property type="term" value="C:Ku70:Ku80 complex"/>
    <property type="evidence" value="ECO:0007669"/>
    <property type="project" value="TreeGrafter"/>
</dbReference>
<dbReference type="InterPro" id="IPR005161">
    <property type="entry name" value="Ku_N"/>
</dbReference>
<accession>A0A4W5KJR0</accession>
<feature type="compositionally biased region" description="Gly residues" evidence="1">
    <location>
        <begin position="260"/>
        <end position="272"/>
    </location>
</feature>
<evidence type="ECO:0000259" key="2">
    <source>
        <dbReference type="PROSITE" id="PS50234"/>
    </source>
</evidence>
<dbReference type="GO" id="GO:0003690">
    <property type="term" value="F:double-stranded DNA binding"/>
    <property type="evidence" value="ECO:0007669"/>
    <property type="project" value="TreeGrafter"/>
</dbReference>
<reference evidence="4" key="1">
    <citation type="submission" date="2018-06" db="EMBL/GenBank/DDBJ databases">
        <title>Genome assembly of Danube salmon.</title>
        <authorList>
            <person name="Macqueen D.J."/>
            <person name="Gundappa M.K."/>
        </authorList>
    </citation>
    <scope>NUCLEOTIDE SEQUENCE [LARGE SCALE GENOMIC DNA]</scope>
</reference>
<evidence type="ECO:0000256" key="1">
    <source>
        <dbReference type="SAM" id="MobiDB-lite"/>
    </source>
</evidence>
<dbReference type="GeneTree" id="ENSGT00940000153239"/>
<evidence type="ECO:0000313" key="3">
    <source>
        <dbReference type="Ensembl" id="ENSHHUP00000010645.1"/>
    </source>
</evidence>
<dbReference type="STRING" id="62062.ENSHHUP00000010645"/>
<organism evidence="3 4">
    <name type="scientific">Hucho hucho</name>
    <name type="common">huchen</name>
    <dbReference type="NCBI Taxonomy" id="62062"/>
    <lineage>
        <taxon>Eukaryota</taxon>
        <taxon>Metazoa</taxon>
        <taxon>Chordata</taxon>
        <taxon>Craniata</taxon>
        <taxon>Vertebrata</taxon>
        <taxon>Euteleostomi</taxon>
        <taxon>Actinopterygii</taxon>
        <taxon>Neopterygii</taxon>
        <taxon>Teleostei</taxon>
        <taxon>Protacanthopterygii</taxon>
        <taxon>Salmoniformes</taxon>
        <taxon>Salmonidae</taxon>
        <taxon>Salmoninae</taxon>
        <taxon>Hucho</taxon>
    </lineage>
</organism>
<dbReference type="Gene3D" id="3.40.50.410">
    <property type="entry name" value="von Willebrand factor, type A domain"/>
    <property type="match status" value="1"/>
</dbReference>
<dbReference type="GO" id="GO:0006303">
    <property type="term" value="P:double-strand break repair via nonhomologous end joining"/>
    <property type="evidence" value="ECO:0007669"/>
    <property type="project" value="TreeGrafter"/>
</dbReference>
<dbReference type="PANTHER" id="PTHR12604">
    <property type="entry name" value="KU AUTOANTIGEN DNA HELICASE"/>
    <property type="match status" value="1"/>
</dbReference>
<dbReference type="GO" id="GO:0000723">
    <property type="term" value="P:telomere maintenance"/>
    <property type="evidence" value="ECO:0007669"/>
    <property type="project" value="TreeGrafter"/>
</dbReference>
<dbReference type="Ensembl" id="ENSHHUT00000010984.1">
    <property type="protein sequence ID" value="ENSHHUP00000010645.1"/>
    <property type="gene ID" value="ENSHHUG00000006511.1"/>
</dbReference>
<reference evidence="3" key="3">
    <citation type="submission" date="2025-09" db="UniProtKB">
        <authorList>
            <consortium name="Ensembl"/>
        </authorList>
    </citation>
    <scope>IDENTIFICATION</scope>
</reference>
<dbReference type="Pfam" id="PF03731">
    <property type="entry name" value="Ku_N"/>
    <property type="match status" value="1"/>
</dbReference>
<reference evidence="3" key="2">
    <citation type="submission" date="2025-08" db="UniProtKB">
        <authorList>
            <consortium name="Ensembl"/>
        </authorList>
    </citation>
    <scope>IDENTIFICATION</scope>
</reference>
<name>A0A4W5KJR0_9TELE</name>
<dbReference type="PANTHER" id="PTHR12604:SF4">
    <property type="entry name" value="X-RAY REPAIR CROSS-COMPLEMENTING PROTEIN 5"/>
    <property type="match status" value="1"/>
</dbReference>
<dbReference type="InterPro" id="IPR002035">
    <property type="entry name" value="VWF_A"/>
</dbReference>
<dbReference type="PROSITE" id="PS50234">
    <property type="entry name" value="VWFA"/>
    <property type="match status" value="1"/>
</dbReference>
<dbReference type="Proteomes" id="UP000314982">
    <property type="component" value="Unassembled WGS sequence"/>
</dbReference>
<dbReference type="InterPro" id="IPR036465">
    <property type="entry name" value="vWFA_dom_sf"/>
</dbReference>
<dbReference type="AlphaFoldDB" id="A0A4W5KJR0"/>
<protein>
    <recommendedName>
        <fullName evidence="2">VWFA domain-containing protein</fullName>
    </recommendedName>
</protein>
<dbReference type="GO" id="GO:0042162">
    <property type="term" value="F:telomeric DNA binding"/>
    <property type="evidence" value="ECO:0007669"/>
    <property type="project" value="TreeGrafter"/>
</dbReference>